<evidence type="ECO:0000313" key="3">
    <source>
        <dbReference type="Proteomes" id="UP001499895"/>
    </source>
</evidence>
<name>A0ABN1A4P9_9ACTN</name>
<evidence type="ECO:0000256" key="1">
    <source>
        <dbReference type="SAM" id="Phobius"/>
    </source>
</evidence>
<keyword evidence="3" id="KW-1185">Reference proteome</keyword>
<evidence type="ECO:0000313" key="2">
    <source>
        <dbReference type="EMBL" id="GAA0467458.1"/>
    </source>
</evidence>
<comment type="caution">
    <text evidence="2">The sequence shown here is derived from an EMBL/GenBank/DDBJ whole genome shotgun (WGS) entry which is preliminary data.</text>
</comment>
<organism evidence="2 3">
    <name type="scientific">Streptomyces stramineus</name>
    <dbReference type="NCBI Taxonomy" id="173861"/>
    <lineage>
        <taxon>Bacteria</taxon>
        <taxon>Bacillati</taxon>
        <taxon>Actinomycetota</taxon>
        <taxon>Actinomycetes</taxon>
        <taxon>Kitasatosporales</taxon>
        <taxon>Streptomycetaceae</taxon>
        <taxon>Streptomyces</taxon>
    </lineage>
</organism>
<feature type="transmembrane region" description="Helical" evidence="1">
    <location>
        <begin position="111"/>
        <end position="130"/>
    </location>
</feature>
<keyword evidence="1" id="KW-1133">Transmembrane helix</keyword>
<dbReference type="EMBL" id="BAAAHB010000031">
    <property type="protein sequence ID" value="GAA0467458.1"/>
    <property type="molecule type" value="Genomic_DNA"/>
</dbReference>
<feature type="transmembrane region" description="Helical" evidence="1">
    <location>
        <begin position="47"/>
        <end position="66"/>
    </location>
</feature>
<proteinExistence type="predicted"/>
<protein>
    <submittedName>
        <fullName evidence="2">Uncharacterized protein</fullName>
    </submittedName>
</protein>
<keyword evidence="1" id="KW-0472">Membrane</keyword>
<feature type="transmembrane region" description="Helical" evidence="1">
    <location>
        <begin position="86"/>
        <end position="105"/>
    </location>
</feature>
<accession>A0ABN1A4P9</accession>
<reference evidence="2 3" key="1">
    <citation type="journal article" date="2019" name="Int. J. Syst. Evol. Microbiol.">
        <title>The Global Catalogue of Microorganisms (GCM) 10K type strain sequencing project: providing services to taxonomists for standard genome sequencing and annotation.</title>
        <authorList>
            <consortium name="The Broad Institute Genomics Platform"/>
            <consortium name="The Broad Institute Genome Sequencing Center for Infectious Disease"/>
            <person name="Wu L."/>
            <person name="Ma J."/>
        </authorList>
    </citation>
    <scope>NUCLEOTIDE SEQUENCE [LARGE SCALE GENOMIC DNA]</scope>
    <source>
        <strain evidence="2 3">JCM 10649</strain>
    </source>
</reference>
<dbReference type="RefSeq" id="WP_344090884.1">
    <property type="nucleotide sequence ID" value="NZ_BAAAHB010000031.1"/>
</dbReference>
<sequence>MIDITKRQAEGTPTADLSDVKPLPAWFFAFEGTLGAAFDLCKAWEGAWMVLVALAAVNIVTGLTVLRRRTKVVKAMLKNSRTRKIVFALVALRLGAHGLFALIGTPVTSTGGHLALGLVMASATVTLLWYDQRVTFRALGLTGRAV</sequence>
<dbReference type="Proteomes" id="UP001499895">
    <property type="component" value="Unassembled WGS sequence"/>
</dbReference>
<gene>
    <name evidence="2" type="ORF">GCM10009544_32130</name>
</gene>
<keyword evidence="1" id="KW-0812">Transmembrane</keyword>